<feature type="domain" description="Mce/MlaD" evidence="3">
    <location>
        <begin position="39"/>
        <end position="117"/>
    </location>
</feature>
<keyword evidence="5" id="KW-1185">Reference proteome</keyword>
<reference evidence="4 5" key="1">
    <citation type="submission" date="2021-01" db="EMBL/GenBank/DDBJ databases">
        <title>Aequorivita sp. strain KX20305, a bacterium isolated from the sediment collected at a cold seep field in South China Sea.</title>
        <authorList>
            <person name="Zhang H."/>
            <person name="Li C."/>
        </authorList>
    </citation>
    <scope>NUCLEOTIDE SEQUENCE [LARGE SCALE GENOMIC DNA]</scope>
    <source>
        <strain evidence="4 5">KX20305</strain>
    </source>
</reference>
<dbReference type="RefSeq" id="WP_202335577.1">
    <property type="nucleotide sequence ID" value="NZ_CP068439.1"/>
</dbReference>
<dbReference type="Proteomes" id="UP000629420">
    <property type="component" value="Chromosome"/>
</dbReference>
<evidence type="ECO:0000256" key="1">
    <source>
        <dbReference type="SAM" id="Coils"/>
    </source>
</evidence>
<organism evidence="4 5">
    <name type="scientific">Aequorivita iocasae</name>
    <dbReference type="NCBI Taxonomy" id="2803865"/>
    <lineage>
        <taxon>Bacteria</taxon>
        <taxon>Pseudomonadati</taxon>
        <taxon>Bacteroidota</taxon>
        <taxon>Flavobacteriia</taxon>
        <taxon>Flavobacteriales</taxon>
        <taxon>Flavobacteriaceae</taxon>
        <taxon>Aequorivita</taxon>
    </lineage>
</organism>
<feature type="coiled-coil region" evidence="1">
    <location>
        <begin position="242"/>
        <end position="307"/>
    </location>
</feature>
<dbReference type="PANTHER" id="PTHR33371:SF4">
    <property type="entry name" value="INTERMEMBRANE PHOSPHOLIPID TRANSPORT SYSTEM BINDING PROTEIN MLAD"/>
    <property type="match status" value="1"/>
</dbReference>
<evidence type="ECO:0000259" key="3">
    <source>
        <dbReference type="Pfam" id="PF02470"/>
    </source>
</evidence>
<dbReference type="EMBL" id="CP068439">
    <property type="protein sequence ID" value="QQX75763.1"/>
    <property type="molecule type" value="Genomic_DNA"/>
</dbReference>
<name>A0ABX7DNV1_9FLAO</name>
<dbReference type="PANTHER" id="PTHR33371">
    <property type="entry name" value="INTERMEMBRANE PHOSPHOLIPID TRANSPORT SYSTEM BINDING PROTEIN MLAD-RELATED"/>
    <property type="match status" value="1"/>
</dbReference>
<keyword evidence="2" id="KW-1133">Transmembrane helix</keyword>
<proteinExistence type="predicted"/>
<keyword evidence="2" id="KW-0812">Transmembrane</keyword>
<keyword evidence="2" id="KW-0472">Membrane</keyword>
<dbReference type="Pfam" id="PF02470">
    <property type="entry name" value="MlaD"/>
    <property type="match status" value="1"/>
</dbReference>
<dbReference type="InterPro" id="IPR003399">
    <property type="entry name" value="Mce/MlaD"/>
</dbReference>
<gene>
    <name evidence="4" type="ORF">JK629_10510</name>
</gene>
<sequence>MGKSTSQKVRVGVFVVVGTILLVAALYFIGNQQHLFSKNIELYATFDNVNGLTLGNNVRYSGINVGTVSKIEMIEEGTITVQMKVEAKTSRFIKKDAIASIGSDGLVGSMVVNIIPGKAQNTQPVIAGDTIQSFSKIGADDMLSTLNTTNENAALLTADLLKITNKILEGKGTLGALVTDTLLAQDLRQTVVELKKTTAGTSATISQINKIISKVNYDESAAAVLLSDTVAANQIKSVFAKLEKSSDDINEITKNLDDYITEIKTGNGTLNYITQNAVLVKNIDSTMINIKEAAEKLNENMEALKHNFLLRGYFRKLERQEKKEGKEN</sequence>
<evidence type="ECO:0000313" key="4">
    <source>
        <dbReference type="EMBL" id="QQX75763.1"/>
    </source>
</evidence>
<evidence type="ECO:0000256" key="2">
    <source>
        <dbReference type="SAM" id="Phobius"/>
    </source>
</evidence>
<accession>A0ABX7DNV1</accession>
<keyword evidence="1" id="KW-0175">Coiled coil</keyword>
<protein>
    <submittedName>
        <fullName evidence="4">MCE family protein</fullName>
    </submittedName>
</protein>
<evidence type="ECO:0000313" key="5">
    <source>
        <dbReference type="Proteomes" id="UP000629420"/>
    </source>
</evidence>
<feature type="transmembrane region" description="Helical" evidence="2">
    <location>
        <begin position="12"/>
        <end position="30"/>
    </location>
</feature>
<dbReference type="InterPro" id="IPR052336">
    <property type="entry name" value="MlaD_Phospholipid_Transporter"/>
</dbReference>